<evidence type="ECO:0000313" key="3">
    <source>
        <dbReference type="Proteomes" id="UP000654947"/>
    </source>
</evidence>
<dbReference type="AlphaFoldDB" id="A0A918XLA8"/>
<evidence type="ECO:0000313" key="2">
    <source>
        <dbReference type="EMBL" id="GHD36025.1"/>
    </source>
</evidence>
<gene>
    <name evidence="2" type="ORF">GCM10007147_42960</name>
</gene>
<proteinExistence type="predicted"/>
<dbReference type="RefSeq" id="WP_193518610.1">
    <property type="nucleotide sequence ID" value="NZ_BMXL01000037.1"/>
</dbReference>
<dbReference type="EMBL" id="BMXL01000037">
    <property type="protein sequence ID" value="GHD36025.1"/>
    <property type="molecule type" value="Genomic_DNA"/>
</dbReference>
<dbReference type="Proteomes" id="UP000654947">
    <property type="component" value="Unassembled WGS sequence"/>
</dbReference>
<accession>A0A918XLA8</accession>
<name>A0A918XLA8_9ACTN</name>
<protein>
    <submittedName>
        <fullName evidence="2">Uncharacterized protein</fullName>
    </submittedName>
</protein>
<keyword evidence="3" id="KW-1185">Reference proteome</keyword>
<sequence>MNHLISLCAMIIRLLRPSDGLHADPCGYFRAVASEVRRRRSTRVRRFAPSAPATTQSSTEPAPLVPAPRKPADARPARTALSAMVPVVDPREVEPPAAMVRPGYRAYERQMAHPAVDRDWLGIVVPLDLSNITERAA</sequence>
<feature type="region of interest" description="Disordered" evidence="1">
    <location>
        <begin position="38"/>
        <end position="83"/>
    </location>
</feature>
<organism evidence="2 3">
    <name type="scientific">Nocardiopsis kunsanensis</name>
    <dbReference type="NCBI Taxonomy" id="141693"/>
    <lineage>
        <taxon>Bacteria</taxon>
        <taxon>Bacillati</taxon>
        <taxon>Actinomycetota</taxon>
        <taxon>Actinomycetes</taxon>
        <taxon>Streptosporangiales</taxon>
        <taxon>Nocardiopsidaceae</taxon>
        <taxon>Nocardiopsis</taxon>
    </lineage>
</organism>
<reference evidence="2 3" key="1">
    <citation type="journal article" date="2014" name="Int. J. Syst. Evol. Microbiol.">
        <title>Complete genome sequence of Corynebacterium casei LMG S-19264T (=DSM 44701T), isolated from a smear-ripened cheese.</title>
        <authorList>
            <consortium name="US DOE Joint Genome Institute (JGI-PGF)"/>
            <person name="Walter F."/>
            <person name="Albersmeier A."/>
            <person name="Kalinowski J."/>
            <person name="Ruckert C."/>
        </authorList>
    </citation>
    <scope>NUCLEOTIDE SEQUENCE [LARGE SCALE GENOMIC DNA]</scope>
    <source>
        <strain evidence="2 3">KCTC 19473</strain>
    </source>
</reference>
<comment type="caution">
    <text evidence="2">The sequence shown here is derived from an EMBL/GenBank/DDBJ whole genome shotgun (WGS) entry which is preliminary data.</text>
</comment>
<evidence type="ECO:0000256" key="1">
    <source>
        <dbReference type="SAM" id="MobiDB-lite"/>
    </source>
</evidence>